<keyword evidence="1" id="KW-0732">Signal</keyword>
<dbReference type="InterPro" id="IPR018736">
    <property type="entry name" value="DUF2279_periplasmic_lipo"/>
</dbReference>
<keyword evidence="3" id="KW-1185">Reference proteome</keyword>
<proteinExistence type="predicted"/>
<evidence type="ECO:0000256" key="1">
    <source>
        <dbReference type="SAM" id="SignalP"/>
    </source>
</evidence>
<dbReference type="Pfam" id="PF10043">
    <property type="entry name" value="DUF2279"/>
    <property type="match status" value="1"/>
</dbReference>
<reference evidence="2 3" key="1">
    <citation type="submission" date="2023-07" db="EMBL/GenBank/DDBJ databases">
        <authorList>
            <person name="Lian W.-H."/>
        </authorList>
    </citation>
    <scope>NUCLEOTIDE SEQUENCE [LARGE SCALE GENOMIC DNA]</scope>
    <source>
        <strain evidence="2 3">SYSU DXS3180</strain>
    </source>
</reference>
<comment type="caution">
    <text evidence="2">The sequence shown here is derived from an EMBL/GenBank/DDBJ whole genome shotgun (WGS) entry which is preliminary data.</text>
</comment>
<accession>A0ABV3Z8P6</accession>
<dbReference type="RefSeq" id="WP_369327619.1">
    <property type="nucleotide sequence ID" value="NZ_JAULBC010000001.1"/>
</dbReference>
<evidence type="ECO:0000313" key="2">
    <source>
        <dbReference type="EMBL" id="MEX6686228.1"/>
    </source>
</evidence>
<feature type="chain" id="PRO_5047262328" evidence="1">
    <location>
        <begin position="19"/>
        <end position="333"/>
    </location>
</feature>
<dbReference type="EMBL" id="JAULBC010000001">
    <property type="protein sequence ID" value="MEX6686228.1"/>
    <property type="molecule type" value="Genomic_DNA"/>
</dbReference>
<protein>
    <submittedName>
        <fullName evidence="2">DUF2279 domain-containing protein</fullName>
    </submittedName>
</protein>
<sequence>MKKIFWLLLLWPFHQALSQDSLAILSSIPQQDTLITNFLPDSTFAQKPSSGLNKKRVYTVAAIDAAVLVGTGISLYNTWYSSYPQSDFHFFNDNGEWLQVDKFGHSYTCYTLSRLSAESWRWAGLSQRQSTWIGAASGMAYQTIVEVMDGFSANWGFSWGDYVANTAGAALFVGQQLVWGEQRISYKFSFHKIDYGSQELNDRADDIFGSTTRERMLKDYNSQTYWLSANLKSFFKHSNLPKWLNVAVGYGANNMFGAYYNSWTDPSNGHVINHEQDMPRYRQFYIAPDVDFTKIKTKSKLLKTTFSILNCLKFPAPSIEFSQGKVKWNWLTF</sequence>
<organism evidence="2 3">
    <name type="scientific">Danxiaibacter flavus</name>
    <dbReference type="NCBI Taxonomy" id="3049108"/>
    <lineage>
        <taxon>Bacteria</taxon>
        <taxon>Pseudomonadati</taxon>
        <taxon>Bacteroidota</taxon>
        <taxon>Chitinophagia</taxon>
        <taxon>Chitinophagales</taxon>
        <taxon>Chitinophagaceae</taxon>
        <taxon>Danxiaibacter</taxon>
    </lineage>
</organism>
<evidence type="ECO:0000313" key="3">
    <source>
        <dbReference type="Proteomes" id="UP001560573"/>
    </source>
</evidence>
<gene>
    <name evidence="2" type="ORF">QTN47_01910</name>
</gene>
<feature type="signal peptide" evidence="1">
    <location>
        <begin position="1"/>
        <end position="18"/>
    </location>
</feature>
<name>A0ABV3Z8P6_9BACT</name>
<dbReference type="Proteomes" id="UP001560573">
    <property type="component" value="Unassembled WGS sequence"/>
</dbReference>